<dbReference type="EMBL" id="RCNR01000025">
    <property type="protein sequence ID" value="MUH36802.1"/>
    <property type="molecule type" value="Genomic_DNA"/>
</dbReference>
<protein>
    <submittedName>
        <fullName evidence="3">YaiO family outer membrane beta-barrel protein</fullName>
    </submittedName>
</protein>
<dbReference type="NCBIfam" id="TIGR04390">
    <property type="entry name" value="OMP_YaiO_dom"/>
    <property type="match status" value="1"/>
</dbReference>
<organism evidence="3 4">
    <name type="scientific">Zobellia amurskyensis</name>
    <dbReference type="NCBI Taxonomy" id="248905"/>
    <lineage>
        <taxon>Bacteria</taxon>
        <taxon>Pseudomonadati</taxon>
        <taxon>Bacteroidota</taxon>
        <taxon>Flavobacteriia</taxon>
        <taxon>Flavobacteriales</taxon>
        <taxon>Flavobacteriaceae</taxon>
        <taxon>Zobellia</taxon>
    </lineage>
</organism>
<dbReference type="Pfam" id="PF19413">
    <property type="entry name" value="YaiO"/>
    <property type="match status" value="1"/>
</dbReference>
<feature type="signal peptide" evidence="1">
    <location>
        <begin position="1"/>
        <end position="21"/>
    </location>
</feature>
<keyword evidence="4" id="KW-1185">Reference proteome</keyword>
<gene>
    <name evidence="3" type="primary">yaiO</name>
    <name evidence="3" type="ORF">D9O36_13185</name>
</gene>
<name>A0A7X2ZUW0_9FLAO</name>
<sequence length="441" mass="49937">MSLKTTYLFMCCVLMTLWAKGQEVVFNTVDEVTFEEARNLAYEGDFRSANVMLSQLVKPESKDYNARSLLASTYSWNGEYDKAREEFNTITSSERNNRNTWIAAIKNELYAKNNAIAIGLANKALVYLKSDAEVERLKTIAEEGVANTEYQESGWFNQDDAVVSQKISVAITKKEEQGAVKPEAIDTLAAKTPVAEEVLNNKISVQNSATVYDTRYDPMFYSSISFKRQTLAGSIIPRINYSNRLGVNGVQYDLDFYPKFSKRFYAYLNYGYSNSSIYPNHKMGGDLYANLPGAFEFSAGGRYITFETKNVSVITNSLGHYRGNYYFSLRSYITPQPDNLTRFSGNLLVRKYLKDAENYWGLNVGMGYSPELRQLTSGDELLAETLLYVESQRLSLEYQFTGKNNPNIYRANVGATRQELAFTSGKFFYGVSAGITYEVKF</sequence>
<evidence type="ECO:0000313" key="3">
    <source>
        <dbReference type="EMBL" id="MUH36802.1"/>
    </source>
</evidence>
<dbReference type="OrthoDB" id="742239at2"/>
<evidence type="ECO:0000313" key="4">
    <source>
        <dbReference type="Proteomes" id="UP000540519"/>
    </source>
</evidence>
<dbReference type="InterPro" id="IPR030887">
    <property type="entry name" value="Beta-barrel_YaiO"/>
</dbReference>
<feature type="chain" id="PRO_5030811792" evidence="1">
    <location>
        <begin position="22"/>
        <end position="441"/>
    </location>
</feature>
<feature type="domain" description="YaiO beta-barrel" evidence="2">
    <location>
        <begin position="200"/>
        <end position="371"/>
    </location>
</feature>
<dbReference type="InterPro" id="IPR011990">
    <property type="entry name" value="TPR-like_helical_dom_sf"/>
</dbReference>
<keyword evidence="1" id="KW-0732">Signal</keyword>
<reference evidence="3 4" key="1">
    <citation type="journal article" date="2019" name="Mar. Drugs">
        <title>Comparative Genomics and CAZyme Genome Repertoires of Marine Zobellia amurskyensis KMM 3526(T) and Zobellia laminariae KMM 3676(T).</title>
        <authorList>
            <person name="Chernysheva N."/>
            <person name="Bystritskaya E."/>
            <person name="Stenkova A."/>
            <person name="Golovkin I."/>
            <person name="Nedashkovskaya O."/>
            <person name="Isaeva M."/>
        </authorList>
    </citation>
    <scope>NUCLEOTIDE SEQUENCE [LARGE SCALE GENOMIC DNA]</scope>
    <source>
        <strain evidence="3 4">KMM 3526</strain>
    </source>
</reference>
<dbReference type="Proteomes" id="UP000540519">
    <property type="component" value="Unassembled WGS sequence"/>
</dbReference>
<comment type="caution">
    <text evidence="3">The sequence shown here is derived from an EMBL/GenBank/DDBJ whole genome shotgun (WGS) entry which is preliminary data.</text>
</comment>
<dbReference type="SUPFAM" id="SSF48452">
    <property type="entry name" value="TPR-like"/>
    <property type="match status" value="1"/>
</dbReference>
<dbReference type="Gene3D" id="1.25.40.10">
    <property type="entry name" value="Tetratricopeptide repeat domain"/>
    <property type="match status" value="1"/>
</dbReference>
<evidence type="ECO:0000259" key="2">
    <source>
        <dbReference type="Pfam" id="PF19413"/>
    </source>
</evidence>
<dbReference type="Pfam" id="PF14559">
    <property type="entry name" value="TPR_19"/>
    <property type="match status" value="1"/>
</dbReference>
<evidence type="ECO:0000256" key="1">
    <source>
        <dbReference type="SAM" id="SignalP"/>
    </source>
</evidence>
<dbReference type="AlphaFoldDB" id="A0A7X2ZUW0"/>
<proteinExistence type="predicted"/>
<accession>A0A7X2ZUW0</accession>